<sequence length="311" mass="32923">MRLIAVGLMLVLAGCGIGSGDPPEAAPSPTVAASDGARIAKRESIDQRTDELTITSPALGRDGSVWVLKPEGWTEGSTGWPVLYLLHGCCVSRGDAWLASGEAERITAKSKAVVIVPEAGTMGWYANWVKGPAWETFHMTEVRDLVEPLYGVGDKRAIAGLSMGGHGAMGYAARYPGVFQAAASFSGVLDIRSNPSGFSDFLRGEGTEPDEIWGPYPADEANWKAHNPTDLIAGLKGLRLYISSGDGDPGPLDSGGSKDEGEASILTENKNFAAAAKKAGIEVTTDFYGDGTHRWPYWSRSLERALPVLLG</sequence>
<dbReference type="PROSITE" id="PS51257">
    <property type="entry name" value="PROKAR_LIPOPROTEIN"/>
    <property type="match status" value="1"/>
</dbReference>
<dbReference type="PANTHER" id="PTHR48098:SF1">
    <property type="entry name" value="DIACYLGLYCEROL ACYLTRANSFERASE_MYCOLYLTRANSFERASE AG85A"/>
    <property type="match status" value="1"/>
</dbReference>
<name>A0A5M3W0K4_9ACTN</name>
<dbReference type="EMBL" id="BLAD01000051">
    <property type="protein sequence ID" value="GES01562.1"/>
    <property type="molecule type" value="Genomic_DNA"/>
</dbReference>
<dbReference type="Proteomes" id="UP000334990">
    <property type="component" value="Unassembled WGS sequence"/>
</dbReference>
<dbReference type="InterPro" id="IPR050583">
    <property type="entry name" value="Mycobacterial_A85_antigen"/>
</dbReference>
<gene>
    <name evidence="1" type="ORF">Acor_36260</name>
</gene>
<dbReference type="Gene3D" id="3.40.50.1820">
    <property type="entry name" value="alpha/beta hydrolase"/>
    <property type="match status" value="1"/>
</dbReference>
<dbReference type="InterPro" id="IPR000801">
    <property type="entry name" value="Esterase-like"/>
</dbReference>
<dbReference type="AlphaFoldDB" id="A0A5M3W0K4"/>
<proteinExistence type="predicted"/>
<evidence type="ECO:0000313" key="1">
    <source>
        <dbReference type="EMBL" id="GES01562.1"/>
    </source>
</evidence>
<keyword evidence="2" id="KW-1185">Reference proteome</keyword>
<dbReference type="GO" id="GO:0016747">
    <property type="term" value="F:acyltransferase activity, transferring groups other than amino-acyl groups"/>
    <property type="evidence" value="ECO:0007669"/>
    <property type="project" value="TreeGrafter"/>
</dbReference>
<dbReference type="PANTHER" id="PTHR48098">
    <property type="entry name" value="ENTEROCHELIN ESTERASE-RELATED"/>
    <property type="match status" value="1"/>
</dbReference>
<comment type="caution">
    <text evidence="1">The sequence shown here is derived from an EMBL/GenBank/DDBJ whole genome shotgun (WGS) entry which is preliminary data.</text>
</comment>
<evidence type="ECO:0008006" key="3">
    <source>
        <dbReference type="Google" id="ProtNLM"/>
    </source>
</evidence>
<accession>A0A5M3W0K4</accession>
<dbReference type="SUPFAM" id="SSF53474">
    <property type="entry name" value="alpha/beta-Hydrolases"/>
    <property type="match status" value="1"/>
</dbReference>
<protein>
    <recommendedName>
        <fullName evidence="3">Esterase</fullName>
    </recommendedName>
</protein>
<organism evidence="1 2">
    <name type="scientific">Acrocarpospora corrugata</name>
    <dbReference type="NCBI Taxonomy" id="35763"/>
    <lineage>
        <taxon>Bacteria</taxon>
        <taxon>Bacillati</taxon>
        <taxon>Actinomycetota</taxon>
        <taxon>Actinomycetes</taxon>
        <taxon>Streptosporangiales</taxon>
        <taxon>Streptosporangiaceae</taxon>
        <taxon>Acrocarpospora</taxon>
    </lineage>
</organism>
<evidence type="ECO:0000313" key="2">
    <source>
        <dbReference type="Proteomes" id="UP000334990"/>
    </source>
</evidence>
<reference evidence="1 2" key="1">
    <citation type="submission" date="2019-10" db="EMBL/GenBank/DDBJ databases">
        <title>Whole genome shotgun sequence of Acrocarpospora corrugata NBRC 13972.</title>
        <authorList>
            <person name="Ichikawa N."/>
            <person name="Kimura A."/>
            <person name="Kitahashi Y."/>
            <person name="Komaki H."/>
            <person name="Oguchi A."/>
        </authorList>
    </citation>
    <scope>NUCLEOTIDE SEQUENCE [LARGE SCALE GENOMIC DNA]</scope>
    <source>
        <strain evidence="1 2">NBRC 13972</strain>
    </source>
</reference>
<dbReference type="Pfam" id="PF00756">
    <property type="entry name" value="Esterase"/>
    <property type="match status" value="1"/>
</dbReference>
<dbReference type="OrthoDB" id="4527292at2"/>
<dbReference type="InterPro" id="IPR029058">
    <property type="entry name" value="AB_hydrolase_fold"/>
</dbReference>